<comment type="caution">
    <text evidence="1">The sequence shown here is derived from an EMBL/GenBank/DDBJ whole genome shotgun (WGS) entry which is preliminary data.</text>
</comment>
<dbReference type="EMBL" id="BGPR01039048">
    <property type="protein sequence ID" value="GBO14962.1"/>
    <property type="molecule type" value="Genomic_DNA"/>
</dbReference>
<name>A0A4Y2URU7_ARAVE</name>
<sequence length="98" mass="10999">MISNSAVRIPGKVTPKMFLNSYKNYGSVLLICNYIYTSGCFLKFSQAVLRESFAEKSDPSFRHGLPAYDMAYVVMVEAEIIHVAIDNFCPKPGRPTNQ</sequence>
<dbReference type="Proteomes" id="UP000499080">
    <property type="component" value="Unassembled WGS sequence"/>
</dbReference>
<accession>A0A4Y2URU7</accession>
<protein>
    <submittedName>
        <fullName evidence="1">Uncharacterized protein</fullName>
    </submittedName>
</protein>
<organism evidence="1 2">
    <name type="scientific">Araneus ventricosus</name>
    <name type="common">Orbweaver spider</name>
    <name type="synonym">Epeira ventricosa</name>
    <dbReference type="NCBI Taxonomy" id="182803"/>
    <lineage>
        <taxon>Eukaryota</taxon>
        <taxon>Metazoa</taxon>
        <taxon>Ecdysozoa</taxon>
        <taxon>Arthropoda</taxon>
        <taxon>Chelicerata</taxon>
        <taxon>Arachnida</taxon>
        <taxon>Araneae</taxon>
        <taxon>Araneomorphae</taxon>
        <taxon>Entelegynae</taxon>
        <taxon>Araneoidea</taxon>
        <taxon>Araneidae</taxon>
        <taxon>Araneus</taxon>
    </lineage>
</organism>
<evidence type="ECO:0000313" key="1">
    <source>
        <dbReference type="EMBL" id="GBO14962.1"/>
    </source>
</evidence>
<keyword evidence="2" id="KW-1185">Reference proteome</keyword>
<proteinExistence type="predicted"/>
<evidence type="ECO:0000313" key="2">
    <source>
        <dbReference type="Proteomes" id="UP000499080"/>
    </source>
</evidence>
<dbReference type="AlphaFoldDB" id="A0A4Y2URU7"/>
<gene>
    <name evidence="1" type="ORF">AVEN_235768_1</name>
</gene>
<reference evidence="1 2" key="1">
    <citation type="journal article" date="2019" name="Sci. Rep.">
        <title>Orb-weaving spider Araneus ventricosus genome elucidates the spidroin gene catalogue.</title>
        <authorList>
            <person name="Kono N."/>
            <person name="Nakamura H."/>
            <person name="Ohtoshi R."/>
            <person name="Moran D.A.P."/>
            <person name="Shinohara A."/>
            <person name="Yoshida Y."/>
            <person name="Fujiwara M."/>
            <person name="Mori M."/>
            <person name="Tomita M."/>
            <person name="Arakawa K."/>
        </authorList>
    </citation>
    <scope>NUCLEOTIDE SEQUENCE [LARGE SCALE GENOMIC DNA]</scope>
</reference>